<comment type="subcellular location">
    <subcellularLocation>
        <location evidence="1">Membrane</location>
    </subcellularLocation>
</comment>
<proteinExistence type="predicted"/>
<dbReference type="AlphaFoldDB" id="A0AAW0MI28"/>
<sequence length="138" mass="15713">MLRCNKVGVSDEYDPESLENVRKDGRRRPGGTLEILAAVVTALSVVWIALTFPVNLWRCARIIKEYERAVIFRLGRLIKSKVKGPGLFWIIPWLDEIQTVDLRTVCIDIEPQRRVHCLSPFCVDICMFVCSISPPVSV</sequence>
<feature type="non-terminal residue" evidence="5">
    <location>
        <position position="138"/>
    </location>
</feature>
<keyword evidence="3" id="KW-0812">Transmembrane</keyword>
<dbReference type="Proteomes" id="UP001460270">
    <property type="component" value="Unassembled WGS sequence"/>
</dbReference>
<evidence type="ECO:0000256" key="1">
    <source>
        <dbReference type="ARBA" id="ARBA00004370"/>
    </source>
</evidence>
<evidence type="ECO:0000313" key="5">
    <source>
        <dbReference type="EMBL" id="KAK7878011.1"/>
    </source>
</evidence>
<feature type="transmembrane region" description="Helical" evidence="3">
    <location>
        <begin position="35"/>
        <end position="57"/>
    </location>
</feature>
<dbReference type="PANTHER" id="PTHR10264">
    <property type="entry name" value="BAND 7 PROTEIN-RELATED"/>
    <property type="match status" value="1"/>
</dbReference>
<evidence type="ECO:0000256" key="3">
    <source>
        <dbReference type="SAM" id="Phobius"/>
    </source>
</evidence>
<evidence type="ECO:0000256" key="2">
    <source>
        <dbReference type="ARBA" id="ARBA00023136"/>
    </source>
</evidence>
<dbReference type="InterPro" id="IPR001107">
    <property type="entry name" value="Band_7"/>
</dbReference>
<dbReference type="GO" id="GO:0005886">
    <property type="term" value="C:plasma membrane"/>
    <property type="evidence" value="ECO:0007669"/>
    <property type="project" value="InterPro"/>
</dbReference>
<dbReference type="PANTHER" id="PTHR10264:SF127">
    <property type="entry name" value="PODOCIN"/>
    <property type="match status" value="1"/>
</dbReference>
<dbReference type="Pfam" id="PF01145">
    <property type="entry name" value="Band_7"/>
    <property type="match status" value="1"/>
</dbReference>
<dbReference type="EMBL" id="JBBPFD010000658">
    <property type="protein sequence ID" value="KAK7878011.1"/>
    <property type="molecule type" value="Genomic_DNA"/>
</dbReference>
<organism evidence="5 6">
    <name type="scientific">Mugilogobius chulae</name>
    <name type="common">yellowstripe goby</name>
    <dbReference type="NCBI Taxonomy" id="88201"/>
    <lineage>
        <taxon>Eukaryota</taxon>
        <taxon>Metazoa</taxon>
        <taxon>Chordata</taxon>
        <taxon>Craniata</taxon>
        <taxon>Vertebrata</taxon>
        <taxon>Euteleostomi</taxon>
        <taxon>Actinopterygii</taxon>
        <taxon>Neopterygii</taxon>
        <taxon>Teleostei</taxon>
        <taxon>Neoteleostei</taxon>
        <taxon>Acanthomorphata</taxon>
        <taxon>Gobiaria</taxon>
        <taxon>Gobiiformes</taxon>
        <taxon>Gobioidei</taxon>
        <taxon>Gobiidae</taxon>
        <taxon>Gobionellinae</taxon>
        <taxon>Mugilogobius</taxon>
    </lineage>
</organism>
<keyword evidence="2 3" id="KW-0472">Membrane</keyword>
<feature type="domain" description="Band 7" evidence="4">
    <location>
        <begin position="62"/>
        <end position="112"/>
    </location>
</feature>
<reference evidence="6" key="1">
    <citation type="submission" date="2024-04" db="EMBL/GenBank/DDBJ databases">
        <title>Salinicola lusitanus LLJ914,a marine bacterium isolated from the Okinawa Trough.</title>
        <authorList>
            <person name="Li J."/>
        </authorList>
    </citation>
    <scope>NUCLEOTIDE SEQUENCE [LARGE SCALE GENOMIC DNA]</scope>
</reference>
<dbReference type="InterPro" id="IPR043202">
    <property type="entry name" value="Band-7_stomatin-like"/>
</dbReference>
<keyword evidence="6" id="KW-1185">Reference proteome</keyword>
<protein>
    <recommendedName>
        <fullName evidence="4">Band 7 domain-containing protein</fullName>
    </recommendedName>
</protein>
<gene>
    <name evidence="5" type="ORF">WMY93_031324</name>
</gene>
<accession>A0AAW0MI28</accession>
<name>A0AAW0MI28_9GOBI</name>
<keyword evidence="3" id="KW-1133">Transmembrane helix</keyword>
<comment type="caution">
    <text evidence="5">The sequence shown here is derived from an EMBL/GenBank/DDBJ whole genome shotgun (WGS) entry which is preliminary data.</text>
</comment>
<evidence type="ECO:0000313" key="6">
    <source>
        <dbReference type="Proteomes" id="UP001460270"/>
    </source>
</evidence>
<evidence type="ECO:0000259" key="4">
    <source>
        <dbReference type="Pfam" id="PF01145"/>
    </source>
</evidence>